<keyword evidence="4" id="KW-0813">Transport</keyword>
<dbReference type="SUPFAM" id="SSF101967">
    <property type="entry name" value="Adhesin YadA, collagen-binding domain"/>
    <property type="match status" value="3"/>
</dbReference>
<keyword evidence="14" id="KW-1185">Reference proteome</keyword>
<feature type="domain" description="Trimeric autotransporter adhesin YadA-like stalk" evidence="12">
    <location>
        <begin position="269"/>
        <end position="303"/>
    </location>
</feature>
<evidence type="ECO:0000259" key="12">
    <source>
        <dbReference type="Pfam" id="PF05662"/>
    </source>
</evidence>
<evidence type="ECO:0000256" key="2">
    <source>
        <dbReference type="ARBA" id="ARBA00004442"/>
    </source>
</evidence>
<dbReference type="EMBL" id="PHGZ01000004">
    <property type="protein sequence ID" value="PJG83947.1"/>
    <property type="molecule type" value="Genomic_DNA"/>
</dbReference>
<gene>
    <name evidence="13" type="ORF">CVP04_02315</name>
</gene>
<organism evidence="13 14">
    <name type="scientific">Caviibacterium pharyngocola</name>
    <dbReference type="NCBI Taxonomy" id="28159"/>
    <lineage>
        <taxon>Bacteria</taxon>
        <taxon>Pseudomonadati</taxon>
        <taxon>Pseudomonadota</taxon>
        <taxon>Gammaproteobacteria</taxon>
        <taxon>Pasteurellales</taxon>
        <taxon>Pasteurellaceae</taxon>
        <taxon>Caviibacterium</taxon>
    </lineage>
</organism>
<dbReference type="SUPFAM" id="SSF54523">
    <property type="entry name" value="Pili subunits"/>
    <property type="match status" value="1"/>
</dbReference>
<dbReference type="GO" id="GO:0015031">
    <property type="term" value="P:protein transport"/>
    <property type="evidence" value="ECO:0007669"/>
    <property type="project" value="UniProtKB-KW"/>
</dbReference>
<dbReference type="Pfam" id="PF03895">
    <property type="entry name" value="YadA_anchor"/>
    <property type="match status" value="1"/>
</dbReference>
<accession>A0A2M8RYI0</accession>
<evidence type="ECO:0000256" key="10">
    <source>
        <dbReference type="ARBA" id="ARBA00023237"/>
    </source>
</evidence>
<name>A0A2M8RYI0_9PAST</name>
<dbReference type="Pfam" id="PF05662">
    <property type="entry name" value="YadA_stalk"/>
    <property type="match status" value="3"/>
</dbReference>
<dbReference type="GO" id="GO:0009279">
    <property type="term" value="C:cell outer membrane"/>
    <property type="evidence" value="ECO:0007669"/>
    <property type="project" value="UniProtKB-SubCell"/>
</dbReference>
<evidence type="ECO:0000256" key="9">
    <source>
        <dbReference type="ARBA" id="ARBA00023136"/>
    </source>
</evidence>
<dbReference type="Proteomes" id="UP000230282">
    <property type="component" value="Unassembled WGS sequence"/>
</dbReference>
<keyword evidence="5" id="KW-1134">Transmembrane beta strand</keyword>
<sequence length="498" mass="50278">MPLSLGNNSGVNGNYSAAIGVSNRIASSANNTLVFGNNVSATAANNVILGDGSSENSTTTTNGAFNQVNTATVGLLTYSGFKGTATGIVSVGASGKERQIINVAPGNISATSTDAINGSQLYATNGVLSNVANSTVTALGGTTVLNPNGTFNVTYNLTTTNPNDNTTTNYTSIGDALKGLSDAVNQPLTFKADEGSSVQKLGSTISIVSGNATDTSTENLKTNVTKDGTIEISFSTKPTFTNVTVNETLKVGNVTINATTGIDAGNTVITNVANGTNATDAVNVSQLKEVTQNITNVTNEVAKGWNVTATASEGKVNGSSLEKVAMGDTFTVDAGKNIEITQSGKTISIATSATPTFTNITLSNGTNSAKIGSDDNGNVRVTGKDGYSTTKITNVAPGTNTTDAVNYGQLKSVERKVDKLDGRVRGIGASSAAAASLPQVYIPGKSMVAASAGGYSGASAIAVGYSRASDSGKVILKLTGTANSEGHYSGGVGVGYQW</sequence>
<dbReference type="Gene3D" id="2.150.10.10">
    <property type="entry name" value="Serralysin-like metalloprotease, C-terminal"/>
    <property type="match status" value="2"/>
</dbReference>
<comment type="similarity">
    <text evidence="3">Belongs to the autotransporter-2 (AT-2) (TC 1.B.40) family.</text>
</comment>
<protein>
    <submittedName>
        <fullName evidence="13">Adhesin</fullName>
    </submittedName>
</protein>
<feature type="domain" description="Trimeric autotransporter adhesin YadA-like stalk" evidence="12">
    <location>
        <begin position="99"/>
        <end position="139"/>
    </location>
</feature>
<evidence type="ECO:0000313" key="14">
    <source>
        <dbReference type="Proteomes" id="UP000230282"/>
    </source>
</evidence>
<evidence type="ECO:0000256" key="7">
    <source>
        <dbReference type="ARBA" id="ARBA00022729"/>
    </source>
</evidence>
<evidence type="ECO:0000256" key="1">
    <source>
        <dbReference type="ARBA" id="ARBA00004241"/>
    </source>
</evidence>
<dbReference type="InterPro" id="IPR005594">
    <property type="entry name" value="YadA_C"/>
</dbReference>
<dbReference type="Gene3D" id="6.10.250.2120">
    <property type="match status" value="1"/>
</dbReference>
<proteinExistence type="inferred from homology"/>
<dbReference type="InterPro" id="IPR011049">
    <property type="entry name" value="Serralysin-like_metalloprot_C"/>
</dbReference>
<feature type="domain" description="Trimeric autotransporter adhesin YadA-like C-terminal membrane anchor" evidence="11">
    <location>
        <begin position="438"/>
        <end position="498"/>
    </location>
</feature>
<keyword evidence="7" id="KW-0732">Signal</keyword>
<comment type="caution">
    <text evidence="13">The sequence shown here is derived from an EMBL/GenBank/DDBJ whole genome shotgun (WGS) entry which is preliminary data.</text>
</comment>
<dbReference type="Gene3D" id="1.20.5.170">
    <property type="match status" value="1"/>
</dbReference>
<evidence type="ECO:0000256" key="6">
    <source>
        <dbReference type="ARBA" id="ARBA00022692"/>
    </source>
</evidence>
<keyword evidence="6" id="KW-0812">Transmembrane</keyword>
<dbReference type="GO" id="GO:0009986">
    <property type="term" value="C:cell surface"/>
    <property type="evidence" value="ECO:0007669"/>
    <property type="project" value="UniProtKB-SubCell"/>
</dbReference>
<keyword evidence="10" id="KW-0998">Cell outer membrane</keyword>
<keyword evidence="8" id="KW-0653">Protein transport</keyword>
<evidence type="ECO:0000256" key="4">
    <source>
        <dbReference type="ARBA" id="ARBA00022448"/>
    </source>
</evidence>
<dbReference type="OrthoDB" id="5691097at2"/>
<evidence type="ECO:0000256" key="8">
    <source>
        <dbReference type="ARBA" id="ARBA00022927"/>
    </source>
</evidence>
<evidence type="ECO:0000313" key="13">
    <source>
        <dbReference type="EMBL" id="PJG83947.1"/>
    </source>
</evidence>
<keyword evidence="9" id="KW-0472">Membrane</keyword>
<feature type="domain" description="Trimeric autotransporter adhesin YadA-like stalk" evidence="12">
    <location>
        <begin position="391"/>
        <end position="422"/>
    </location>
</feature>
<dbReference type="InterPro" id="IPR045584">
    <property type="entry name" value="Pilin-like"/>
</dbReference>
<comment type="subcellular location">
    <subcellularLocation>
        <location evidence="2">Cell outer membrane</location>
    </subcellularLocation>
    <subcellularLocation>
        <location evidence="1">Cell surface</location>
    </subcellularLocation>
</comment>
<dbReference type="InterPro" id="IPR008635">
    <property type="entry name" value="Coiled_stalk_dom"/>
</dbReference>
<dbReference type="AlphaFoldDB" id="A0A2M8RYI0"/>
<evidence type="ECO:0000259" key="11">
    <source>
        <dbReference type="Pfam" id="PF03895"/>
    </source>
</evidence>
<evidence type="ECO:0000256" key="3">
    <source>
        <dbReference type="ARBA" id="ARBA00005848"/>
    </source>
</evidence>
<reference evidence="13 14" key="1">
    <citation type="submission" date="2017-11" db="EMBL/GenBank/DDBJ databases">
        <title>Reclassification of Bisgaard taxon 5 as Caviibacterium pharyngocola gen. nov., sp. nov.</title>
        <authorList>
            <person name="Christensen H."/>
        </authorList>
    </citation>
    <scope>NUCLEOTIDE SEQUENCE [LARGE SCALE GENOMIC DNA]</scope>
    <source>
        <strain evidence="13 14">7_3</strain>
    </source>
</reference>
<evidence type="ECO:0000256" key="5">
    <source>
        <dbReference type="ARBA" id="ARBA00022452"/>
    </source>
</evidence>
<dbReference type="Gene3D" id="3.30.1300.30">
    <property type="entry name" value="GSPII I/J protein-like"/>
    <property type="match status" value="1"/>
</dbReference>